<name>A0A2Z6P152_TRISU</name>
<feature type="domain" description="Cyclin-like" evidence="5">
    <location>
        <begin position="96"/>
        <end position="174"/>
    </location>
</feature>
<evidence type="ECO:0000256" key="3">
    <source>
        <dbReference type="ARBA" id="ARBA00023127"/>
    </source>
</evidence>
<keyword evidence="4" id="KW-0131">Cell cycle</keyword>
<organism evidence="7 8">
    <name type="scientific">Trifolium subterraneum</name>
    <name type="common">Subterranean clover</name>
    <dbReference type="NCBI Taxonomy" id="3900"/>
    <lineage>
        <taxon>Eukaryota</taxon>
        <taxon>Viridiplantae</taxon>
        <taxon>Streptophyta</taxon>
        <taxon>Embryophyta</taxon>
        <taxon>Tracheophyta</taxon>
        <taxon>Spermatophyta</taxon>
        <taxon>Magnoliopsida</taxon>
        <taxon>eudicotyledons</taxon>
        <taxon>Gunneridae</taxon>
        <taxon>Pentapetalae</taxon>
        <taxon>rosids</taxon>
        <taxon>fabids</taxon>
        <taxon>Fabales</taxon>
        <taxon>Fabaceae</taxon>
        <taxon>Papilionoideae</taxon>
        <taxon>50 kb inversion clade</taxon>
        <taxon>NPAAA clade</taxon>
        <taxon>Hologalegina</taxon>
        <taxon>IRL clade</taxon>
        <taxon>Trifolieae</taxon>
        <taxon>Trifolium</taxon>
    </lineage>
</organism>
<dbReference type="InterPro" id="IPR013763">
    <property type="entry name" value="Cyclin-like_dom"/>
</dbReference>
<dbReference type="InterPro" id="IPR039361">
    <property type="entry name" value="Cyclin"/>
</dbReference>
<dbReference type="PANTHER" id="PTHR10177">
    <property type="entry name" value="CYCLINS"/>
    <property type="match status" value="1"/>
</dbReference>
<proteinExistence type="inferred from homology"/>
<dbReference type="InterPro" id="IPR036915">
    <property type="entry name" value="Cyclin-like_sf"/>
</dbReference>
<dbReference type="SMART" id="SM01332">
    <property type="entry name" value="Cyclin_C"/>
    <property type="match status" value="1"/>
</dbReference>
<dbReference type="Pfam" id="PF02984">
    <property type="entry name" value="Cyclin_C"/>
    <property type="match status" value="1"/>
</dbReference>
<dbReference type="EMBL" id="DF973669">
    <property type="protein sequence ID" value="GAU37379.1"/>
    <property type="molecule type" value="Genomic_DNA"/>
</dbReference>
<dbReference type="Gene3D" id="1.10.472.10">
    <property type="entry name" value="Cyclin-like"/>
    <property type="match status" value="2"/>
</dbReference>
<evidence type="ECO:0000313" key="7">
    <source>
        <dbReference type="EMBL" id="GAU37379.1"/>
    </source>
</evidence>
<evidence type="ECO:0000259" key="6">
    <source>
        <dbReference type="SMART" id="SM01332"/>
    </source>
</evidence>
<dbReference type="SMART" id="SM00385">
    <property type="entry name" value="CYCLIN"/>
    <property type="match status" value="2"/>
</dbReference>
<protein>
    <submittedName>
        <fullName evidence="7">Uncharacterized protein</fullName>
    </submittedName>
</protein>
<reference evidence="8" key="1">
    <citation type="journal article" date="2017" name="Front. Plant Sci.">
        <title>Climate Clever Clovers: New Paradigm to Reduce the Environmental Footprint of Ruminants by Breeding Low Methanogenic Forages Utilizing Haplotype Variation.</title>
        <authorList>
            <person name="Kaur P."/>
            <person name="Appels R."/>
            <person name="Bayer P.E."/>
            <person name="Keeble-Gagnere G."/>
            <person name="Wang J."/>
            <person name="Hirakawa H."/>
            <person name="Shirasawa K."/>
            <person name="Vercoe P."/>
            <person name="Stefanova K."/>
            <person name="Durmic Z."/>
            <person name="Nichols P."/>
            <person name="Revell C."/>
            <person name="Isobe S.N."/>
            <person name="Edwards D."/>
            <person name="Erskine W."/>
        </authorList>
    </citation>
    <scope>NUCLEOTIDE SEQUENCE [LARGE SCALE GENOMIC DNA]</scope>
    <source>
        <strain evidence="8">cv. Daliak</strain>
    </source>
</reference>
<keyword evidence="8" id="KW-1185">Reference proteome</keyword>
<dbReference type="SUPFAM" id="SSF47954">
    <property type="entry name" value="Cyclin-like"/>
    <property type="match status" value="2"/>
</dbReference>
<dbReference type="OrthoDB" id="5590282at2759"/>
<evidence type="ECO:0000256" key="1">
    <source>
        <dbReference type="ARBA" id="ARBA00006955"/>
    </source>
</evidence>
<evidence type="ECO:0000256" key="2">
    <source>
        <dbReference type="ARBA" id="ARBA00022618"/>
    </source>
</evidence>
<comment type="similarity">
    <text evidence="1">Belongs to the cyclin family. Cyclin AB subfamily.</text>
</comment>
<dbReference type="AlphaFoldDB" id="A0A2Z6P152"/>
<gene>
    <name evidence="7" type="ORF">TSUD_22540</name>
</gene>
<dbReference type="GO" id="GO:0051301">
    <property type="term" value="P:cell division"/>
    <property type="evidence" value="ECO:0007669"/>
    <property type="project" value="UniProtKB-KW"/>
</dbReference>
<keyword evidence="3" id="KW-0195">Cyclin</keyword>
<feature type="domain" description="Cyclin C-terminal" evidence="6">
    <location>
        <begin position="88"/>
        <end position="205"/>
    </location>
</feature>
<sequence>MVHNDMLKVDEKFDDLADIVPGMEKNAICLSIAAKIIIVHAVVSGGIEDPKGLFGSRKYEEIKPPEVEDFCYITDNTFSKEEVLGMEADILKALKRFITKVGQEGIDASELEFLSCYPAELSLLDYYCVKFLSSMVAASVIFLAHFMLSPKIHPWPSITYKPPELKECVLTIHDLYFGRKGGSLQAVRDKYKLHKFKCVATTPSPPEIPFLFF</sequence>
<evidence type="ECO:0000259" key="5">
    <source>
        <dbReference type="SMART" id="SM00385"/>
    </source>
</evidence>
<dbReference type="InterPro" id="IPR004367">
    <property type="entry name" value="Cyclin_C-dom"/>
</dbReference>
<feature type="domain" description="Cyclin-like" evidence="5">
    <location>
        <begin position="4"/>
        <end position="92"/>
    </location>
</feature>
<dbReference type="Proteomes" id="UP000242715">
    <property type="component" value="Unassembled WGS sequence"/>
</dbReference>
<accession>A0A2Z6P152</accession>
<evidence type="ECO:0000256" key="4">
    <source>
        <dbReference type="ARBA" id="ARBA00023306"/>
    </source>
</evidence>
<keyword evidence="2" id="KW-0132">Cell division</keyword>
<dbReference type="FunFam" id="1.10.472.10:FF:000013">
    <property type="entry name" value="Cyclin A1"/>
    <property type="match status" value="1"/>
</dbReference>
<evidence type="ECO:0000313" key="8">
    <source>
        <dbReference type="Proteomes" id="UP000242715"/>
    </source>
</evidence>